<comment type="similarity">
    <text evidence="3">Belongs to the bacterial sugar transferase family.</text>
</comment>
<feature type="transmembrane region" description="Helical" evidence="9">
    <location>
        <begin position="76"/>
        <end position="95"/>
    </location>
</feature>
<feature type="transmembrane region" description="Helical" evidence="9">
    <location>
        <begin position="304"/>
        <end position="325"/>
    </location>
</feature>
<keyword evidence="6 9" id="KW-0812">Transmembrane</keyword>
<evidence type="ECO:0000313" key="12">
    <source>
        <dbReference type="Proteomes" id="UP000199581"/>
    </source>
</evidence>
<dbReference type="GO" id="GO:0016780">
    <property type="term" value="F:phosphotransferase activity, for other substituted phosphate groups"/>
    <property type="evidence" value="ECO:0007669"/>
    <property type="project" value="TreeGrafter"/>
</dbReference>
<dbReference type="PANTHER" id="PTHR30576:SF4">
    <property type="entry name" value="UNDECAPRENYL-PHOSPHATE GALACTOSE PHOSPHOTRANSFERASE"/>
    <property type="match status" value="1"/>
</dbReference>
<keyword evidence="8 9" id="KW-0472">Membrane</keyword>
<dbReference type="SUPFAM" id="SSF51735">
    <property type="entry name" value="NAD(P)-binding Rossmann-fold domains"/>
    <property type="match status" value="1"/>
</dbReference>
<dbReference type="NCBIfam" id="TIGR03025">
    <property type="entry name" value="EPS_sugtrans"/>
    <property type="match status" value="1"/>
</dbReference>
<dbReference type="PANTHER" id="PTHR30576">
    <property type="entry name" value="COLANIC BIOSYNTHESIS UDP-GLUCOSE LIPID CARRIER TRANSFERASE"/>
    <property type="match status" value="1"/>
</dbReference>
<evidence type="ECO:0000256" key="2">
    <source>
        <dbReference type="ARBA" id="ARBA00004236"/>
    </source>
</evidence>
<evidence type="ECO:0000256" key="6">
    <source>
        <dbReference type="ARBA" id="ARBA00022692"/>
    </source>
</evidence>
<dbReference type="EMBL" id="FOTO01000002">
    <property type="protein sequence ID" value="SFL47200.1"/>
    <property type="molecule type" value="Genomic_DNA"/>
</dbReference>
<comment type="caution">
    <text evidence="11">The sequence shown here is derived from an EMBL/GenBank/DDBJ whole genome shotgun (WGS) entry which is preliminary data.</text>
</comment>
<evidence type="ECO:0000313" key="11">
    <source>
        <dbReference type="EMBL" id="SFL47200.1"/>
    </source>
</evidence>
<gene>
    <name evidence="11" type="ORF">SAMN05421830_102326</name>
</gene>
<dbReference type="Pfam" id="PF02397">
    <property type="entry name" value="Bac_transf"/>
    <property type="match status" value="1"/>
</dbReference>
<evidence type="ECO:0000256" key="8">
    <source>
        <dbReference type="ARBA" id="ARBA00023136"/>
    </source>
</evidence>
<dbReference type="AlphaFoldDB" id="A0A8G2C1B3"/>
<evidence type="ECO:0000256" key="5">
    <source>
        <dbReference type="ARBA" id="ARBA00022679"/>
    </source>
</evidence>
<dbReference type="NCBIfam" id="TIGR03022">
    <property type="entry name" value="WbaP_sugtrans"/>
    <property type="match status" value="1"/>
</dbReference>
<accession>A0A8G2C1B3</accession>
<keyword evidence="5 11" id="KW-0808">Transferase</keyword>
<evidence type="ECO:0000256" key="4">
    <source>
        <dbReference type="ARBA" id="ARBA00022475"/>
    </source>
</evidence>
<feature type="transmembrane region" description="Helical" evidence="9">
    <location>
        <begin position="41"/>
        <end position="64"/>
    </location>
</feature>
<dbReference type="Proteomes" id="UP000199581">
    <property type="component" value="Unassembled WGS sequence"/>
</dbReference>
<keyword evidence="7 9" id="KW-1133">Transmembrane helix</keyword>
<dbReference type="GO" id="GO:0000271">
    <property type="term" value="P:polysaccharide biosynthetic process"/>
    <property type="evidence" value="ECO:0007669"/>
    <property type="project" value="InterPro"/>
</dbReference>
<reference evidence="11 12" key="1">
    <citation type="submission" date="2016-10" db="EMBL/GenBank/DDBJ databases">
        <authorList>
            <person name="Varghese N."/>
            <person name="Submissions S."/>
        </authorList>
    </citation>
    <scope>NUCLEOTIDE SEQUENCE [LARGE SCALE GENOMIC DNA]</scope>
    <source>
        <strain evidence="11 12">DSM 1741</strain>
    </source>
</reference>
<sequence>MHAQWGVGMFKHRSEGVVTGDDLKAYFPKQGPLAGLRVTGLLLFSDCLALLLVWCLSVVGRFVLGGSFSFALYWDMIPFLLLFPAAYAIAGLYPGILLSPPAELKKITQSTSVIFLILLGAIFLSKQSDQYSRGIFVMAWIGVLGTVPFFRTMVRRKVEIWKRWGHPAIILGAGRTGEAVAKALDREHRLCLRPVAFFDDDPRKHGTSCNGVPVIGSLDAAKGVTEECKGATAIVAMPGAGPAKLVEVLQGPAADFRRLIIIPDLFGASSLWISAFDMGGILGLEVHQKLLDPRRQWIKRGAELALIFICLPLILLLSAIIAVIIKLDSRGPVLFGHKRIGLGGKDITIWKFRTMVRDAGAVLEECLQSDPALRAEWEEMHKLTCDPRITRVGHFLRRTSLDELPQLWNVLRGDLSLVGPRPIVLDEVDKYEGGFVLYKKVKPGLTGLWQVSGRSGISYAERVRLDAYYVRNWSVWLDIYILLKTPGEVFRCRGAC</sequence>
<dbReference type="Gene3D" id="3.40.50.720">
    <property type="entry name" value="NAD(P)-binding Rossmann-like Domain"/>
    <property type="match status" value="1"/>
</dbReference>
<evidence type="ECO:0000256" key="7">
    <source>
        <dbReference type="ARBA" id="ARBA00022989"/>
    </source>
</evidence>
<feature type="transmembrane region" description="Helical" evidence="9">
    <location>
        <begin position="131"/>
        <end position="154"/>
    </location>
</feature>
<keyword evidence="12" id="KW-1185">Reference proteome</keyword>
<organism evidence="11 12">
    <name type="scientific">Desulfomicrobium norvegicum (strain DSM 1741 / NCIMB 8310)</name>
    <name type="common">Desulfovibrio baculatus (strain Norway 4)</name>
    <name type="synonym">Desulfovibrio desulfuricans (strain Norway 4)</name>
    <dbReference type="NCBI Taxonomy" id="52561"/>
    <lineage>
        <taxon>Bacteria</taxon>
        <taxon>Pseudomonadati</taxon>
        <taxon>Thermodesulfobacteriota</taxon>
        <taxon>Desulfovibrionia</taxon>
        <taxon>Desulfovibrionales</taxon>
        <taxon>Desulfomicrobiaceae</taxon>
        <taxon>Desulfomicrobium</taxon>
    </lineage>
</organism>
<proteinExistence type="inferred from homology"/>
<dbReference type="InterPro" id="IPR017472">
    <property type="entry name" value="Undecaprenyl-P_galact_Ptfrase"/>
</dbReference>
<dbReference type="InterPro" id="IPR017475">
    <property type="entry name" value="EPS_sugar_tfrase"/>
</dbReference>
<dbReference type="InterPro" id="IPR003362">
    <property type="entry name" value="Bact_transf"/>
</dbReference>
<keyword evidence="4" id="KW-1003">Cell membrane</keyword>
<protein>
    <submittedName>
        <fullName evidence="11">Undecaprenyl-phosphate galactose phosphotransferase, WbaP/exopolysaccharide biosynthesis polyprenyl glycosylphosphotransferase</fullName>
    </submittedName>
</protein>
<feature type="transmembrane region" description="Helical" evidence="9">
    <location>
        <begin position="107"/>
        <end position="125"/>
    </location>
</feature>
<feature type="domain" description="Bacterial sugar transferase" evidence="10">
    <location>
        <begin position="299"/>
        <end position="490"/>
    </location>
</feature>
<evidence type="ECO:0000256" key="1">
    <source>
        <dbReference type="ARBA" id="ARBA00004141"/>
    </source>
</evidence>
<evidence type="ECO:0000256" key="9">
    <source>
        <dbReference type="SAM" id="Phobius"/>
    </source>
</evidence>
<dbReference type="GO" id="GO:0005886">
    <property type="term" value="C:plasma membrane"/>
    <property type="evidence" value="ECO:0007669"/>
    <property type="project" value="UniProtKB-SubCell"/>
</dbReference>
<name>A0A8G2C1B3_DESNO</name>
<comment type="subcellular location">
    <subcellularLocation>
        <location evidence="2">Cell membrane</location>
    </subcellularLocation>
    <subcellularLocation>
        <location evidence="1">Membrane</location>
        <topology evidence="1">Multi-pass membrane protein</topology>
    </subcellularLocation>
</comment>
<dbReference type="InterPro" id="IPR036291">
    <property type="entry name" value="NAD(P)-bd_dom_sf"/>
</dbReference>
<evidence type="ECO:0000259" key="10">
    <source>
        <dbReference type="Pfam" id="PF02397"/>
    </source>
</evidence>
<evidence type="ECO:0000256" key="3">
    <source>
        <dbReference type="ARBA" id="ARBA00006464"/>
    </source>
</evidence>
<dbReference type="Pfam" id="PF13727">
    <property type="entry name" value="CoA_binding_3"/>
    <property type="match status" value="1"/>
</dbReference>